<comment type="caution">
    <text evidence="2">The sequence shown here is derived from an EMBL/GenBank/DDBJ whole genome shotgun (WGS) entry which is preliminary data.</text>
</comment>
<name>A0A2P7BEN4_9HYPH</name>
<dbReference type="OrthoDB" id="8116262at2"/>
<gene>
    <name evidence="2" type="ORF">CU102_20855</name>
</gene>
<dbReference type="Proteomes" id="UP000241444">
    <property type="component" value="Unassembled WGS sequence"/>
</dbReference>
<protein>
    <submittedName>
        <fullName evidence="2">Uncharacterized protein</fullName>
    </submittedName>
</protein>
<accession>A0A2P7BEN4</accession>
<dbReference type="RefSeq" id="WP_106713027.1">
    <property type="nucleotide sequence ID" value="NZ_PGGO01000018.1"/>
</dbReference>
<reference evidence="3" key="1">
    <citation type="submission" date="2017-11" db="EMBL/GenBank/DDBJ databases">
        <authorList>
            <person name="Kuznetsova I."/>
            <person name="Sazanova A."/>
            <person name="Chirak E."/>
            <person name="Safronova V."/>
            <person name="Willems A."/>
        </authorList>
    </citation>
    <scope>NUCLEOTIDE SEQUENCE [LARGE SCALE GENOMIC DNA]</scope>
    <source>
        <strain evidence="3">STM 196</strain>
    </source>
</reference>
<dbReference type="EMBL" id="PGGO01000018">
    <property type="protein sequence ID" value="PSH64892.1"/>
    <property type="molecule type" value="Genomic_DNA"/>
</dbReference>
<dbReference type="AlphaFoldDB" id="A0A2P7BEN4"/>
<organism evidence="2 3">
    <name type="scientific">Phyllobacterium brassicacearum</name>
    <dbReference type="NCBI Taxonomy" id="314235"/>
    <lineage>
        <taxon>Bacteria</taxon>
        <taxon>Pseudomonadati</taxon>
        <taxon>Pseudomonadota</taxon>
        <taxon>Alphaproteobacteria</taxon>
        <taxon>Hyphomicrobiales</taxon>
        <taxon>Phyllobacteriaceae</taxon>
        <taxon>Phyllobacterium</taxon>
    </lineage>
</organism>
<sequence length="83" mass="9266">MVKQDLDEPATLYFPPKSGEGVAADRETKPFDALHKALLFAVDGIEDPRKDLTYIVTGSGSRFGWDEIKVLYEHVLIAQTQSK</sequence>
<evidence type="ECO:0000313" key="3">
    <source>
        <dbReference type="Proteomes" id="UP000241444"/>
    </source>
</evidence>
<keyword evidence="3" id="KW-1185">Reference proteome</keyword>
<proteinExistence type="predicted"/>
<evidence type="ECO:0000256" key="1">
    <source>
        <dbReference type="SAM" id="MobiDB-lite"/>
    </source>
</evidence>
<evidence type="ECO:0000313" key="2">
    <source>
        <dbReference type="EMBL" id="PSH64892.1"/>
    </source>
</evidence>
<feature type="region of interest" description="Disordered" evidence="1">
    <location>
        <begin position="1"/>
        <end position="23"/>
    </location>
</feature>